<keyword evidence="1" id="KW-0416">Keratin</keyword>
<dbReference type="Gene3D" id="1.20.5.170">
    <property type="match status" value="1"/>
</dbReference>
<dbReference type="GO" id="GO:0005198">
    <property type="term" value="F:structural molecule activity"/>
    <property type="evidence" value="ECO:0007669"/>
    <property type="project" value="InterPro"/>
</dbReference>
<dbReference type="FunFam" id="1.20.5.170:FF:000002">
    <property type="entry name" value="Type I keratin KA11"/>
    <property type="match status" value="1"/>
</dbReference>
<keyword evidence="3 4" id="KW-0175">Coiled coil</keyword>
<dbReference type="SMART" id="SM01391">
    <property type="entry name" value="Filament"/>
    <property type="match status" value="1"/>
</dbReference>
<evidence type="ECO:0000256" key="5">
    <source>
        <dbReference type="SAM" id="MobiDB-lite"/>
    </source>
</evidence>
<dbReference type="PROSITE" id="PS51842">
    <property type="entry name" value="IF_ROD_2"/>
    <property type="match status" value="1"/>
</dbReference>
<feature type="compositionally biased region" description="Basic residues" evidence="5">
    <location>
        <begin position="409"/>
        <end position="423"/>
    </location>
</feature>
<name>A0A3B5KWP6_9TELE</name>
<dbReference type="AlphaFoldDB" id="A0A3B5KWP6"/>
<evidence type="ECO:0000313" key="7">
    <source>
        <dbReference type="Ensembl" id="ENSXCOP00000002952.1"/>
    </source>
</evidence>
<dbReference type="GeneTree" id="ENSGT00950000182969"/>
<dbReference type="InterPro" id="IPR002957">
    <property type="entry name" value="Keratin_I"/>
</dbReference>
<keyword evidence="2" id="KW-0403">Intermediate filament</keyword>
<evidence type="ECO:0000256" key="2">
    <source>
        <dbReference type="ARBA" id="ARBA00022754"/>
    </source>
</evidence>
<accession>A0A3B5KWP6</accession>
<evidence type="ECO:0000256" key="1">
    <source>
        <dbReference type="ARBA" id="ARBA00022744"/>
    </source>
</evidence>
<dbReference type="GO" id="GO:0005882">
    <property type="term" value="C:intermediate filament"/>
    <property type="evidence" value="ECO:0007669"/>
    <property type="project" value="UniProtKB-KW"/>
</dbReference>
<evidence type="ECO:0000259" key="6">
    <source>
        <dbReference type="PROSITE" id="PS51842"/>
    </source>
</evidence>
<reference evidence="7" key="2">
    <citation type="submission" date="2025-09" db="UniProtKB">
        <authorList>
            <consortium name="Ensembl"/>
        </authorList>
    </citation>
    <scope>IDENTIFICATION</scope>
</reference>
<reference evidence="7" key="1">
    <citation type="submission" date="2025-08" db="UniProtKB">
        <authorList>
            <consortium name="Ensembl"/>
        </authorList>
    </citation>
    <scope>IDENTIFICATION</scope>
</reference>
<evidence type="ECO:0000313" key="8">
    <source>
        <dbReference type="Proteomes" id="UP000261380"/>
    </source>
</evidence>
<feature type="domain" description="IF rod" evidence="6">
    <location>
        <begin position="89"/>
        <end position="398"/>
    </location>
</feature>
<evidence type="ECO:0000256" key="4">
    <source>
        <dbReference type="SAM" id="Coils"/>
    </source>
</evidence>
<proteinExistence type="predicted"/>
<dbReference type="Gene3D" id="1.20.5.500">
    <property type="entry name" value="Single helix bin"/>
    <property type="match status" value="1"/>
</dbReference>
<dbReference type="PRINTS" id="PR01248">
    <property type="entry name" value="TYPE1KERATIN"/>
</dbReference>
<dbReference type="Gene3D" id="1.20.5.1160">
    <property type="entry name" value="Vasodilator-stimulated phosphoprotein"/>
    <property type="match status" value="1"/>
</dbReference>
<dbReference type="Ensembl" id="ENSXCOT00000002989.1">
    <property type="protein sequence ID" value="ENSXCOP00000002952.1"/>
    <property type="gene ID" value="ENSXCOG00000001910.1"/>
</dbReference>
<evidence type="ECO:0000256" key="3">
    <source>
        <dbReference type="ARBA" id="ARBA00023054"/>
    </source>
</evidence>
<dbReference type="FunFam" id="1.20.5.1160:FF:000002">
    <property type="entry name" value="Type I keratin 10"/>
    <property type="match status" value="1"/>
</dbReference>
<dbReference type="PANTHER" id="PTHR23239:SF367">
    <property type="entry name" value="KERATIN 15-RELATED"/>
    <property type="match status" value="1"/>
</dbReference>
<dbReference type="InterPro" id="IPR039008">
    <property type="entry name" value="IF_rod_dom"/>
</dbReference>
<dbReference type="Proteomes" id="UP000261380">
    <property type="component" value="Unplaced"/>
</dbReference>
<keyword evidence="8" id="KW-1185">Reference proteome</keyword>
<feature type="coiled-coil region" evidence="4">
    <location>
        <begin position="86"/>
        <end position="127"/>
    </location>
</feature>
<feature type="coiled-coil region" evidence="4">
    <location>
        <begin position="296"/>
        <end position="383"/>
    </location>
</feature>
<dbReference type="PANTHER" id="PTHR23239">
    <property type="entry name" value="INTERMEDIATE FILAMENT"/>
    <property type="match status" value="1"/>
</dbReference>
<organism evidence="7 8">
    <name type="scientific">Xiphophorus couchianus</name>
    <name type="common">Monterrey platyfish</name>
    <dbReference type="NCBI Taxonomy" id="32473"/>
    <lineage>
        <taxon>Eukaryota</taxon>
        <taxon>Metazoa</taxon>
        <taxon>Chordata</taxon>
        <taxon>Craniata</taxon>
        <taxon>Vertebrata</taxon>
        <taxon>Euteleostomi</taxon>
        <taxon>Actinopterygii</taxon>
        <taxon>Neopterygii</taxon>
        <taxon>Teleostei</taxon>
        <taxon>Neoteleostei</taxon>
        <taxon>Acanthomorphata</taxon>
        <taxon>Ovalentaria</taxon>
        <taxon>Atherinomorphae</taxon>
        <taxon>Cyprinodontiformes</taxon>
        <taxon>Poeciliidae</taxon>
        <taxon>Poeciliinae</taxon>
        <taxon>Xiphophorus</taxon>
    </lineage>
</organism>
<protein>
    <submittedName>
        <fullName evidence="7">Keratin 92</fullName>
    </submittedName>
</protein>
<sequence length="455" mass="50414">MASFFSTRSSSYSSGGRLGSMRSGSVYGGAGGSGVRISSSTASRNFSSGGGAGFAAGGGGAGFASGGGAGFAAGGGFNLSDALDISDNKKAAMQNLNDRLASYLEKVRSLEAANADLEKKIREFLDKKTQPASQDYSRFYTIISDLQNQIIDATRVNGSLHLSIDNAKLATDDFRIKYENELAMRQSVEADIAGLKRLLDELTLARSDLEMQIESLREELIYLKKNHEEVSRAESQVGGQVNVEVEAAQQPDLTAMMAEIREHYEGVASKNRKDLDNWFQAKVRLEEKNISDDKTLQTSRSEISDVKRTLQNLEIELQSQLSMKASLEATLAETQSRYSSMLGGYQMQVTRLEEQLMQLKADLERQRQEYQMLLDMKTRLEMEIAEYRRLLDGEGGGSSESTVVEKQRNQRTVKSKQVTKHLRKTDPKTNNKKRFFLNEPTDKLKPKTNLGSNTR</sequence>
<dbReference type="Pfam" id="PF00038">
    <property type="entry name" value="Filament"/>
    <property type="match status" value="1"/>
</dbReference>
<feature type="coiled-coil region" evidence="4">
    <location>
        <begin position="185"/>
        <end position="233"/>
    </location>
</feature>
<feature type="region of interest" description="Disordered" evidence="5">
    <location>
        <begin position="392"/>
        <end position="455"/>
    </location>
</feature>
<dbReference type="SUPFAM" id="SSF64593">
    <property type="entry name" value="Intermediate filament protein, coiled coil region"/>
    <property type="match status" value="2"/>
</dbReference>